<dbReference type="InterPro" id="IPR003245">
    <property type="entry name" value="Phytocyanin_dom"/>
</dbReference>
<reference evidence="3" key="1">
    <citation type="submission" date="2023-05" db="EMBL/GenBank/DDBJ databases">
        <title>Genome and transcriptome analyses reveal genes involved in the formation of fine ridges on petal epidermal cells in Hibiscus trionum.</title>
        <authorList>
            <person name="Koshimizu S."/>
            <person name="Masuda S."/>
            <person name="Ishii T."/>
            <person name="Shirasu K."/>
            <person name="Hoshino A."/>
            <person name="Arita M."/>
        </authorList>
    </citation>
    <scope>NUCLEOTIDE SEQUENCE</scope>
    <source>
        <strain evidence="3">Hamamatsu line</strain>
    </source>
</reference>
<name>A0A9W7M859_HIBTR</name>
<dbReference type="Pfam" id="PF02298">
    <property type="entry name" value="Cu_bind_like"/>
    <property type="match status" value="1"/>
</dbReference>
<dbReference type="OrthoDB" id="1933543at2759"/>
<dbReference type="InterPro" id="IPR039391">
    <property type="entry name" value="Phytocyanin-like"/>
</dbReference>
<proteinExistence type="predicted"/>
<keyword evidence="1" id="KW-1133">Transmembrane helix</keyword>
<dbReference type="InterPro" id="IPR008972">
    <property type="entry name" value="Cupredoxin"/>
</dbReference>
<protein>
    <recommendedName>
        <fullName evidence="2">Phytocyanin domain-containing protein</fullName>
    </recommendedName>
</protein>
<dbReference type="PANTHER" id="PTHR33021">
    <property type="entry name" value="BLUE COPPER PROTEIN"/>
    <property type="match status" value="1"/>
</dbReference>
<dbReference type="SUPFAM" id="SSF49503">
    <property type="entry name" value="Cupredoxins"/>
    <property type="match status" value="1"/>
</dbReference>
<dbReference type="GO" id="GO:0005886">
    <property type="term" value="C:plasma membrane"/>
    <property type="evidence" value="ECO:0007669"/>
    <property type="project" value="TreeGrafter"/>
</dbReference>
<accession>A0A9W7M859</accession>
<dbReference type="PANTHER" id="PTHR33021:SF234">
    <property type="entry name" value="EARLY NODULIN-LIKE PROTEIN 7"/>
    <property type="match status" value="1"/>
</dbReference>
<dbReference type="Gene3D" id="2.60.40.420">
    <property type="entry name" value="Cupredoxins - blue copper proteins"/>
    <property type="match status" value="1"/>
</dbReference>
<sequence>MTKHIIFNKSREFQYIIPLEGAISKRFDIGDSLSFEYENDSVLVVEKWDFYHCNTNKPISSFDDGKTVIDLDRSGIFYFISGAIDHFIKGQKLLVQVMSLHQGLPAPVPHRSSGLVVTVTLSSVLVALIVTFVILV</sequence>
<dbReference type="EMBL" id="BSYR01000025">
    <property type="protein sequence ID" value="GMI93782.1"/>
    <property type="molecule type" value="Genomic_DNA"/>
</dbReference>
<evidence type="ECO:0000313" key="4">
    <source>
        <dbReference type="Proteomes" id="UP001165190"/>
    </source>
</evidence>
<dbReference type="AlphaFoldDB" id="A0A9W7M859"/>
<organism evidence="3 4">
    <name type="scientific">Hibiscus trionum</name>
    <name type="common">Flower of an hour</name>
    <dbReference type="NCBI Taxonomy" id="183268"/>
    <lineage>
        <taxon>Eukaryota</taxon>
        <taxon>Viridiplantae</taxon>
        <taxon>Streptophyta</taxon>
        <taxon>Embryophyta</taxon>
        <taxon>Tracheophyta</taxon>
        <taxon>Spermatophyta</taxon>
        <taxon>Magnoliopsida</taxon>
        <taxon>eudicotyledons</taxon>
        <taxon>Gunneridae</taxon>
        <taxon>Pentapetalae</taxon>
        <taxon>rosids</taxon>
        <taxon>malvids</taxon>
        <taxon>Malvales</taxon>
        <taxon>Malvaceae</taxon>
        <taxon>Malvoideae</taxon>
        <taxon>Hibiscus</taxon>
    </lineage>
</organism>
<dbReference type="GO" id="GO:0009055">
    <property type="term" value="F:electron transfer activity"/>
    <property type="evidence" value="ECO:0007669"/>
    <property type="project" value="InterPro"/>
</dbReference>
<keyword evidence="1" id="KW-0472">Membrane</keyword>
<keyword evidence="4" id="KW-1185">Reference proteome</keyword>
<comment type="caution">
    <text evidence="3">The sequence shown here is derived from an EMBL/GenBank/DDBJ whole genome shotgun (WGS) entry which is preliminary data.</text>
</comment>
<feature type="domain" description="Phytocyanin" evidence="2">
    <location>
        <begin position="13"/>
        <end position="99"/>
    </location>
</feature>
<keyword evidence="1" id="KW-0812">Transmembrane</keyword>
<dbReference type="Proteomes" id="UP001165190">
    <property type="component" value="Unassembled WGS sequence"/>
</dbReference>
<evidence type="ECO:0000256" key="1">
    <source>
        <dbReference type="SAM" id="Phobius"/>
    </source>
</evidence>
<evidence type="ECO:0000259" key="2">
    <source>
        <dbReference type="PROSITE" id="PS51485"/>
    </source>
</evidence>
<feature type="transmembrane region" description="Helical" evidence="1">
    <location>
        <begin position="114"/>
        <end position="135"/>
    </location>
</feature>
<evidence type="ECO:0000313" key="3">
    <source>
        <dbReference type="EMBL" id="GMI93782.1"/>
    </source>
</evidence>
<gene>
    <name evidence="3" type="ORF">HRI_003047500</name>
</gene>
<dbReference type="PROSITE" id="PS51485">
    <property type="entry name" value="PHYTOCYANIN"/>
    <property type="match status" value="1"/>
</dbReference>